<name>A0A3B0Q1I0_9BACT</name>
<keyword evidence="2" id="KW-1185">Reference proteome</keyword>
<proteinExistence type="predicted"/>
<gene>
    <name evidence="1" type="primary">eutD</name>
    <name evidence="1" type="ORF">NCTC10132_00150</name>
</gene>
<dbReference type="GO" id="GO:0008959">
    <property type="term" value="F:phosphate acetyltransferase activity"/>
    <property type="evidence" value="ECO:0007669"/>
    <property type="project" value="UniProtKB-EC"/>
</dbReference>
<dbReference type="KEGG" id="medw:NCTC10132_00150"/>
<evidence type="ECO:0000313" key="1">
    <source>
        <dbReference type="EMBL" id="SYV96816.1"/>
    </source>
</evidence>
<organism evidence="1 2">
    <name type="scientific">Mycoplasmopsis edwardii</name>
    <dbReference type="NCBI Taxonomy" id="53558"/>
    <lineage>
        <taxon>Bacteria</taxon>
        <taxon>Bacillati</taxon>
        <taxon>Mycoplasmatota</taxon>
        <taxon>Mycoplasmoidales</taxon>
        <taxon>Metamycoplasmataceae</taxon>
        <taxon>Mycoplasmopsis</taxon>
    </lineage>
</organism>
<reference evidence="2" key="1">
    <citation type="submission" date="2018-06" db="EMBL/GenBank/DDBJ databases">
        <authorList>
            <consortium name="Pathogen Informatics"/>
        </authorList>
    </citation>
    <scope>NUCLEOTIDE SEQUENCE [LARGE SCALE GENOMIC DNA]</scope>
    <source>
        <strain evidence="2">NCTC10132</strain>
    </source>
</reference>
<dbReference type="EMBL" id="LS991951">
    <property type="protein sequence ID" value="SYV96816.1"/>
    <property type="molecule type" value="Genomic_DNA"/>
</dbReference>
<protein>
    <submittedName>
        <fullName evidence="1">Phosphotransacetylase</fullName>
        <ecNumber evidence="1">2.3.1.8</ecNumber>
    </submittedName>
</protein>
<keyword evidence="1" id="KW-0808">Transferase</keyword>
<dbReference type="AlphaFoldDB" id="A0A3B0Q1I0"/>
<dbReference type="Proteomes" id="UP000257559">
    <property type="component" value="Chromosome"/>
</dbReference>
<sequence length="65" mass="7346">MIFANKNTYDVSYDIISLISKYETSGQIFLGVKENIAHISGNLSVEDIKNTIYLVAQRAQGRKHE</sequence>
<dbReference type="EC" id="2.3.1.8" evidence="1"/>
<accession>A0A3B0Q1I0</accession>
<evidence type="ECO:0000313" key="2">
    <source>
        <dbReference type="Proteomes" id="UP000257559"/>
    </source>
</evidence>
<keyword evidence="1" id="KW-0012">Acyltransferase</keyword>